<keyword evidence="3" id="KW-1003">Cell membrane</keyword>
<evidence type="ECO:0000256" key="3">
    <source>
        <dbReference type="ARBA" id="ARBA00022475"/>
    </source>
</evidence>
<comment type="caution">
    <text evidence="8">The sequence shown here is derived from an EMBL/GenBank/DDBJ whole genome shotgun (WGS) entry which is preliminary data.</text>
</comment>
<feature type="transmembrane region" description="Helical" evidence="7">
    <location>
        <begin position="71"/>
        <end position="100"/>
    </location>
</feature>
<reference evidence="8 9" key="1">
    <citation type="submission" date="2018-07" db="EMBL/GenBank/DDBJ databases">
        <title>Anaerosacharophilus polymeroproducens gen. nov. sp. nov., an anaerobic bacterium isolated from salt field.</title>
        <authorList>
            <person name="Kim W."/>
            <person name="Yang S.-H."/>
            <person name="Oh J."/>
            <person name="Lee J.-H."/>
            <person name="Kwon K.K."/>
        </authorList>
    </citation>
    <scope>NUCLEOTIDE SEQUENCE [LARGE SCALE GENOMIC DNA]</scope>
    <source>
        <strain evidence="8 9">MCWD5</strain>
    </source>
</reference>
<dbReference type="GO" id="GO:0005886">
    <property type="term" value="C:plasma membrane"/>
    <property type="evidence" value="ECO:0007669"/>
    <property type="project" value="UniProtKB-SubCell"/>
</dbReference>
<comment type="subcellular location">
    <subcellularLocation>
        <location evidence="1">Cell membrane</location>
        <topology evidence="1">Multi-pass membrane protein</topology>
    </subcellularLocation>
</comment>
<keyword evidence="6 7" id="KW-0472">Membrane</keyword>
<evidence type="ECO:0000313" key="9">
    <source>
        <dbReference type="Proteomes" id="UP000255036"/>
    </source>
</evidence>
<keyword evidence="4 7" id="KW-0812">Transmembrane</keyword>
<dbReference type="InterPro" id="IPR005524">
    <property type="entry name" value="DUF318"/>
</dbReference>
<keyword evidence="5 7" id="KW-1133">Transmembrane helix</keyword>
<gene>
    <name evidence="8" type="ORF">DWV06_05400</name>
</gene>
<evidence type="ECO:0000256" key="5">
    <source>
        <dbReference type="ARBA" id="ARBA00022989"/>
    </source>
</evidence>
<evidence type="ECO:0000256" key="6">
    <source>
        <dbReference type="ARBA" id="ARBA00023136"/>
    </source>
</evidence>
<comment type="similarity">
    <text evidence="2">Belongs to the UPF0718 family.</text>
</comment>
<dbReference type="RefSeq" id="WP_115481153.1">
    <property type="nucleotide sequence ID" value="NZ_QRCT01000013.1"/>
</dbReference>
<dbReference type="EMBL" id="QRCT01000013">
    <property type="protein sequence ID" value="RDU24409.1"/>
    <property type="molecule type" value="Genomic_DNA"/>
</dbReference>
<organism evidence="8 9">
    <name type="scientific">Anaerosacchariphilus polymeriproducens</name>
    <dbReference type="NCBI Taxonomy" id="1812858"/>
    <lineage>
        <taxon>Bacteria</taxon>
        <taxon>Bacillati</taxon>
        <taxon>Bacillota</taxon>
        <taxon>Clostridia</taxon>
        <taxon>Lachnospirales</taxon>
        <taxon>Lachnospiraceae</taxon>
        <taxon>Anaerosacchariphilus</taxon>
    </lineage>
</organism>
<evidence type="ECO:0000256" key="1">
    <source>
        <dbReference type="ARBA" id="ARBA00004651"/>
    </source>
</evidence>
<dbReference type="OrthoDB" id="5465282at2"/>
<dbReference type="Pfam" id="PF03773">
    <property type="entry name" value="ArsP_1"/>
    <property type="match status" value="1"/>
</dbReference>
<feature type="transmembrane region" description="Helical" evidence="7">
    <location>
        <begin position="106"/>
        <end position="126"/>
    </location>
</feature>
<feature type="transmembrane region" description="Helical" evidence="7">
    <location>
        <begin position="138"/>
        <end position="158"/>
    </location>
</feature>
<keyword evidence="9" id="KW-1185">Reference proteome</keyword>
<evidence type="ECO:0000256" key="2">
    <source>
        <dbReference type="ARBA" id="ARBA00006386"/>
    </source>
</evidence>
<feature type="transmembrane region" description="Helical" evidence="7">
    <location>
        <begin position="39"/>
        <end position="59"/>
    </location>
</feature>
<dbReference type="Proteomes" id="UP000255036">
    <property type="component" value="Unassembled WGS sequence"/>
</dbReference>
<accession>A0A371AXY4</accession>
<evidence type="ECO:0000256" key="4">
    <source>
        <dbReference type="ARBA" id="ARBA00022692"/>
    </source>
</evidence>
<name>A0A371AXY4_9FIRM</name>
<evidence type="ECO:0000256" key="7">
    <source>
        <dbReference type="SAM" id="Phobius"/>
    </source>
</evidence>
<protein>
    <submittedName>
        <fullName evidence="8">Permease</fullName>
    </submittedName>
</protein>
<proteinExistence type="inferred from homology"/>
<dbReference type="AlphaFoldDB" id="A0A371AXY4"/>
<evidence type="ECO:0000313" key="8">
    <source>
        <dbReference type="EMBL" id="RDU24409.1"/>
    </source>
</evidence>
<sequence>MFTVGMYVFTLILLLLSFLKSRSKTKEALKKAWRSFENILPLFLAILLIVGIILSILSPEVISKILGSQSGVLGIILAGIIGSCTVIPGFVTFPLAAALLKNGAGLIPIIVLVSTSAMVGILTIPIELQYFCKKSTYVRNFLAIIFSFIIAFIMGVILG</sequence>